<comment type="caution">
    <text evidence="9">The sequence shown here is derived from an EMBL/GenBank/DDBJ whole genome shotgun (WGS) entry which is preliminary data.</text>
</comment>
<feature type="region of interest" description="Disordered" evidence="7">
    <location>
        <begin position="122"/>
        <end position="196"/>
    </location>
</feature>
<organism evidence="9 10">
    <name type="scientific">Didymosphaeria variabile</name>
    <dbReference type="NCBI Taxonomy" id="1932322"/>
    <lineage>
        <taxon>Eukaryota</taxon>
        <taxon>Fungi</taxon>
        <taxon>Dikarya</taxon>
        <taxon>Ascomycota</taxon>
        <taxon>Pezizomycotina</taxon>
        <taxon>Dothideomycetes</taxon>
        <taxon>Pleosporomycetidae</taxon>
        <taxon>Pleosporales</taxon>
        <taxon>Massarineae</taxon>
        <taxon>Didymosphaeriaceae</taxon>
        <taxon>Didymosphaeria</taxon>
    </lineage>
</organism>
<dbReference type="CDD" id="cd00333">
    <property type="entry name" value="MIP"/>
    <property type="match status" value="1"/>
</dbReference>
<dbReference type="AlphaFoldDB" id="A0A9W8XN78"/>
<name>A0A9W8XN78_9PLEO</name>
<feature type="compositionally biased region" description="Basic and acidic residues" evidence="7">
    <location>
        <begin position="210"/>
        <end position="231"/>
    </location>
</feature>
<dbReference type="GO" id="GO:0005886">
    <property type="term" value="C:plasma membrane"/>
    <property type="evidence" value="ECO:0007669"/>
    <property type="project" value="TreeGrafter"/>
</dbReference>
<proteinExistence type="inferred from homology"/>
<dbReference type="GeneID" id="80909776"/>
<dbReference type="GO" id="GO:0015254">
    <property type="term" value="F:glycerol channel activity"/>
    <property type="evidence" value="ECO:0007669"/>
    <property type="project" value="TreeGrafter"/>
</dbReference>
<dbReference type="Gene3D" id="1.20.1080.10">
    <property type="entry name" value="Glycerol uptake facilitator protein"/>
    <property type="match status" value="1"/>
</dbReference>
<evidence type="ECO:0000256" key="5">
    <source>
        <dbReference type="ARBA" id="ARBA00022989"/>
    </source>
</evidence>
<gene>
    <name evidence="9" type="ORF">N0V89_006246</name>
</gene>
<dbReference type="OrthoDB" id="3222at2759"/>
<dbReference type="PRINTS" id="PR00783">
    <property type="entry name" value="MINTRINSICP"/>
</dbReference>
<dbReference type="InterPro" id="IPR050363">
    <property type="entry name" value="MIP/Aquaporin"/>
</dbReference>
<feature type="compositionally biased region" description="Basic and acidic residues" evidence="7">
    <location>
        <begin position="78"/>
        <end position="90"/>
    </location>
</feature>
<evidence type="ECO:0000313" key="9">
    <source>
        <dbReference type="EMBL" id="KAJ4354509.1"/>
    </source>
</evidence>
<evidence type="ECO:0000313" key="10">
    <source>
        <dbReference type="Proteomes" id="UP001140513"/>
    </source>
</evidence>
<feature type="compositionally biased region" description="Basic and acidic residues" evidence="7">
    <location>
        <begin position="254"/>
        <end position="263"/>
    </location>
</feature>
<feature type="region of interest" description="Disordered" evidence="7">
    <location>
        <begin position="1"/>
        <end position="91"/>
    </location>
</feature>
<keyword evidence="10" id="KW-1185">Reference proteome</keyword>
<feature type="compositionally biased region" description="Basic and acidic residues" evidence="7">
    <location>
        <begin position="23"/>
        <end position="32"/>
    </location>
</feature>
<evidence type="ECO:0000256" key="3">
    <source>
        <dbReference type="ARBA" id="ARBA00022448"/>
    </source>
</evidence>
<feature type="region of interest" description="Disordered" evidence="7">
    <location>
        <begin position="210"/>
        <end position="283"/>
    </location>
</feature>
<feature type="transmembrane region" description="Helical" evidence="8">
    <location>
        <begin position="310"/>
        <end position="333"/>
    </location>
</feature>
<dbReference type="Proteomes" id="UP001140513">
    <property type="component" value="Unassembled WGS sequence"/>
</dbReference>
<evidence type="ECO:0000256" key="6">
    <source>
        <dbReference type="ARBA" id="ARBA00023136"/>
    </source>
</evidence>
<dbReference type="PANTHER" id="PTHR43829:SF24">
    <property type="entry name" value="MIP AQUAPORIN (EUROFUNG)"/>
    <property type="match status" value="1"/>
</dbReference>
<feature type="transmembrane region" description="Helical" evidence="8">
    <location>
        <begin position="473"/>
        <end position="492"/>
    </location>
</feature>
<feature type="transmembrane region" description="Helical" evidence="8">
    <location>
        <begin position="345"/>
        <end position="365"/>
    </location>
</feature>
<feature type="compositionally biased region" description="Basic and acidic residues" evidence="7">
    <location>
        <begin position="128"/>
        <end position="137"/>
    </location>
</feature>
<feature type="transmembrane region" description="Helical" evidence="8">
    <location>
        <begin position="386"/>
        <end position="408"/>
    </location>
</feature>
<protein>
    <recommendedName>
        <fullName evidence="11">Aquaporin-like protein</fullName>
    </recommendedName>
</protein>
<dbReference type="GO" id="GO:0015250">
    <property type="term" value="F:water channel activity"/>
    <property type="evidence" value="ECO:0007669"/>
    <property type="project" value="TreeGrafter"/>
</dbReference>
<feature type="compositionally biased region" description="Basic and acidic residues" evidence="7">
    <location>
        <begin position="181"/>
        <end position="196"/>
    </location>
</feature>
<dbReference type="SUPFAM" id="SSF81338">
    <property type="entry name" value="Aquaporin-like"/>
    <property type="match status" value="1"/>
</dbReference>
<evidence type="ECO:0008006" key="11">
    <source>
        <dbReference type="Google" id="ProtNLM"/>
    </source>
</evidence>
<keyword evidence="5 8" id="KW-1133">Transmembrane helix</keyword>
<keyword evidence="6 8" id="KW-0472">Membrane</keyword>
<dbReference type="InterPro" id="IPR023271">
    <property type="entry name" value="Aquaporin-like"/>
</dbReference>
<evidence type="ECO:0000256" key="7">
    <source>
        <dbReference type="SAM" id="MobiDB-lite"/>
    </source>
</evidence>
<feature type="compositionally biased region" description="Polar residues" evidence="7">
    <location>
        <begin position="1"/>
        <end position="21"/>
    </location>
</feature>
<comment type="similarity">
    <text evidence="2">Belongs to the MIP/aquaporin (TC 1.A.8) family.</text>
</comment>
<keyword evidence="4 8" id="KW-0812">Transmembrane</keyword>
<dbReference type="EMBL" id="JAPEUX010000004">
    <property type="protein sequence ID" value="KAJ4354509.1"/>
    <property type="molecule type" value="Genomic_DNA"/>
</dbReference>
<evidence type="ECO:0000256" key="2">
    <source>
        <dbReference type="ARBA" id="ARBA00006175"/>
    </source>
</evidence>
<keyword evidence="3" id="KW-0813">Transport</keyword>
<feature type="compositionally biased region" description="Polar residues" evidence="7">
    <location>
        <begin position="232"/>
        <end position="246"/>
    </location>
</feature>
<sequence length="582" mass="65079">MSSTESNTRPGLIQRTSSQVTRQKRDDLEREPTVALDKLQSSDSLRDRNDVSSNRQSNRPQTAQDSVRAQQSSLQRQQTEKKTEDKHYVDNDYYSLNPWYEQEPPKPLFGLGRPFPRTVRPGMLWGRKRAEEHDQQEQGKGGQSYQSQTSREFTEVNEHVVSNQNARKGPQGAPTLQIPPRIDEHGEPQPPPDRFEAEMDGYKWIVTRVKETEADSSDQERGIGREDHIDNKQPSQEVHQGLQSPTRMPDSMGDDFRGDHPPLDDTQSAATAEAQAEKQEIRDREEEAIQDYYNTYRSPLARFRARHREALAEFLSTTVYLFFGMAGSLYSITYPAAQGDYITQSWAWGLAVTAGIYVGGGVSGSHMNPWVSIAFSIFRGFPKKMCAVYCCVQMLAGFAAGTLAWFIYRDAIMHIDPQLTPSITGKGLYTIPQSYVSVATAFFNDYLSAALYTCVAFAIGDDSNTPPGSGMSALIYGLMSFLLCICFGYNGLGVSPARDLGPRFIAWWVGYGTETFSSGWWAYGPIAAGLSGVLTGALVYDVFVFVGGESPVNYNWPSPKELRDRARAKKREAKEKMGKLDV</sequence>
<dbReference type="RefSeq" id="XP_056072283.1">
    <property type="nucleotide sequence ID" value="XM_056215016.1"/>
</dbReference>
<feature type="transmembrane region" description="Helical" evidence="8">
    <location>
        <begin position="529"/>
        <end position="548"/>
    </location>
</feature>
<feature type="compositionally biased region" description="Polar residues" evidence="7">
    <location>
        <begin position="51"/>
        <end position="77"/>
    </location>
</feature>
<dbReference type="Pfam" id="PF00230">
    <property type="entry name" value="MIP"/>
    <property type="match status" value="1"/>
</dbReference>
<dbReference type="PANTHER" id="PTHR43829">
    <property type="entry name" value="AQUAPORIN OR AQUAGLYCEROPORIN RELATED"/>
    <property type="match status" value="1"/>
</dbReference>
<comment type="subcellular location">
    <subcellularLocation>
        <location evidence="1">Membrane</location>
        <topology evidence="1">Multi-pass membrane protein</topology>
    </subcellularLocation>
</comment>
<reference evidence="9" key="1">
    <citation type="submission" date="2022-10" db="EMBL/GenBank/DDBJ databases">
        <title>Tapping the CABI collections for fungal endophytes: first genome assemblies for Collariella, Neodidymelliopsis, Ascochyta clinopodiicola, Didymella pomorum, Didymosphaeria variabile, Neocosmospora piperis and Neocucurbitaria cava.</title>
        <authorList>
            <person name="Hill R."/>
        </authorList>
    </citation>
    <scope>NUCLEOTIDE SEQUENCE</scope>
    <source>
        <strain evidence="9">IMI 356815</strain>
    </source>
</reference>
<evidence type="ECO:0000256" key="1">
    <source>
        <dbReference type="ARBA" id="ARBA00004141"/>
    </source>
</evidence>
<accession>A0A9W8XN78</accession>
<evidence type="ECO:0000256" key="4">
    <source>
        <dbReference type="ARBA" id="ARBA00022692"/>
    </source>
</evidence>
<evidence type="ECO:0000256" key="8">
    <source>
        <dbReference type="SAM" id="Phobius"/>
    </source>
</evidence>
<dbReference type="InterPro" id="IPR000425">
    <property type="entry name" value="MIP"/>
</dbReference>